<protein>
    <submittedName>
        <fullName evidence="1">Uncharacterized protein</fullName>
    </submittedName>
</protein>
<name>A0ABS1VDB1_9PROT</name>
<keyword evidence="2" id="KW-1185">Reference proteome</keyword>
<feature type="non-terminal residue" evidence="1">
    <location>
        <position position="83"/>
    </location>
</feature>
<evidence type="ECO:0000313" key="2">
    <source>
        <dbReference type="Proteomes" id="UP000606490"/>
    </source>
</evidence>
<dbReference type="EMBL" id="JAEUXJ010000131">
    <property type="protein sequence ID" value="MBL6459655.1"/>
    <property type="molecule type" value="Genomic_DNA"/>
</dbReference>
<feature type="non-terminal residue" evidence="1">
    <location>
        <position position="1"/>
    </location>
</feature>
<comment type="caution">
    <text evidence="1">The sequence shown here is derived from an EMBL/GenBank/DDBJ whole genome shotgun (WGS) entry which is preliminary data.</text>
</comment>
<evidence type="ECO:0000313" key="1">
    <source>
        <dbReference type="EMBL" id="MBL6459655.1"/>
    </source>
</evidence>
<dbReference type="Gene3D" id="3.30.420.40">
    <property type="match status" value="1"/>
</dbReference>
<reference evidence="1 2" key="1">
    <citation type="submission" date="2021-01" db="EMBL/GenBank/DDBJ databases">
        <title>Belnapia mucosa sp. nov. and Belnapia arida sp. nov., isolated from the Tabernas Desert (Almeria, Spain).</title>
        <authorList>
            <person name="Molina-Menor E."/>
            <person name="Vidal-Verdu A."/>
            <person name="Calonge A."/>
            <person name="Satari L."/>
            <person name="Pereto Magraner J."/>
            <person name="Porcar Miralles M."/>
        </authorList>
    </citation>
    <scope>NUCLEOTIDE SEQUENCE [LARGE SCALE GENOMIC DNA]</scope>
    <source>
        <strain evidence="1 2">T6</strain>
    </source>
</reference>
<sequence>KVLGIGDASGMFPIDVETKEYRQDIAKTFNQLFSEMGYHQDILEILPKVVVAGENAGYLTKTGAKLIDPNGQLEAGCPMCAPE</sequence>
<gene>
    <name evidence="1" type="ORF">JMJ55_30655</name>
</gene>
<accession>A0ABS1VDB1</accession>
<proteinExistence type="predicted"/>
<organism evidence="1 2">
    <name type="scientific">Belnapia mucosa</name>
    <dbReference type="NCBI Taxonomy" id="2804532"/>
    <lineage>
        <taxon>Bacteria</taxon>
        <taxon>Pseudomonadati</taxon>
        <taxon>Pseudomonadota</taxon>
        <taxon>Alphaproteobacteria</taxon>
        <taxon>Acetobacterales</taxon>
        <taxon>Roseomonadaceae</taxon>
        <taxon>Belnapia</taxon>
    </lineage>
</organism>
<dbReference type="Proteomes" id="UP000606490">
    <property type="component" value="Unassembled WGS sequence"/>
</dbReference>